<evidence type="ECO:0000313" key="13">
    <source>
        <dbReference type="EMBL" id="RCN28927.1"/>
    </source>
</evidence>
<evidence type="ECO:0000256" key="8">
    <source>
        <dbReference type="ARBA" id="ARBA00022989"/>
    </source>
</evidence>
<gene>
    <name evidence="13" type="ORF">ANCCAN_25321</name>
</gene>
<keyword evidence="7" id="KW-0965">Cell junction</keyword>
<organism evidence="13 14">
    <name type="scientific">Ancylostoma caninum</name>
    <name type="common">Dog hookworm</name>
    <dbReference type="NCBI Taxonomy" id="29170"/>
    <lineage>
        <taxon>Eukaryota</taxon>
        <taxon>Metazoa</taxon>
        <taxon>Ecdysozoa</taxon>
        <taxon>Nematoda</taxon>
        <taxon>Chromadorea</taxon>
        <taxon>Rhabditida</taxon>
        <taxon>Rhabditina</taxon>
        <taxon>Rhabditomorpha</taxon>
        <taxon>Strongyloidea</taxon>
        <taxon>Ancylostomatidae</taxon>
        <taxon>Ancylostomatinae</taxon>
        <taxon>Ancylostoma</taxon>
    </lineage>
</organism>
<keyword evidence="11" id="KW-0407">Ion channel</keyword>
<dbReference type="InterPro" id="IPR000990">
    <property type="entry name" value="Innexin"/>
</dbReference>
<keyword evidence="5 12" id="KW-0812">Transmembrane</keyword>
<reference evidence="13 14" key="1">
    <citation type="submission" date="2014-10" db="EMBL/GenBank/DDBJ databases">
        <title>Draft genome of the hookworm Ancylostoma caninum.</title>
        <authorList>
            <person name="Mitreva M."/>
        </authorList>
    </citation>
    <scope>NUCLEOTIDE SEQUENCE [LARGE SCALE GENOMIC DNA]</scope>
    <source>
        <strain evidence="13 14">Baltimore</strain>
    </source>
</reference>
<feature type="transmembrane region" description="Helical" evidence="12">
    <location>
        <begin position="31"/>
        <end position="48"/>
    </location>
</feature>
<comment type="caution">
    <text evidence="13">The sequence shown here is derived from an EMBL/GenBank/DDBJ whole genome shotgun (WGS) entry which is preliminary data.</text>
</comment>
<dbReference type="GO" id="GO:0005921">
    <property type="term" value="C:gap junction"/>
    <property type="evidence" value="ECO:0007669"/>
    <property type="project" value="UniProtKB-SubCell"/>
</dbReference>
<dbReference type="GO" id="GO:0005886">
    <property type="term" value="C:plasma membrane"/>
    <property type="evidence" value="ECO:0007669"/>
    <property type="project" value="UniProtKB-SubCell"/>
</dbReference>
<dbReference type="GO" id="GO:0034220">
    <property type="term" value="P:monoatomic ion transmembrane transport"/>
    <property type="evidence" value="ECO:0007669"/>
    <property type="project" value="UniProtKB-KW"/>
</dbReference>
<accession>A0A368FFI7</accession>
<dbReference type="EMBL" id="JOJR01002229">
    <property type="protein sequence ID" value="RCN28927.1"/>
    <property type="molecule type" value="Genomic_DNA"/>
</dbReference>
<dbReference type="AlphaFoldDB" id="A0A368FFI7"/>
<keyword evidence="4" id="KW-1003">Cell membrane</keyword>
<keyword evidence="6" id="KW-0303">Gap junction</keyword>
<evidence type="ECO:0000256" key="11">
    <source>
        <dbReference type="ARBA" id="ARBA00023303"/>
    </source>
</evidence>
<evidence type="ECO:0000256" key="9">
    <source>
        <dbReference type="ARBA" id="ARBA00023065"/>
    </source>
</evidence>
<dbReference type="Proteomes" id="UP000252519">
    <property type="component" value="Unassembled WGS sequence"/>
</dbReference>
<comment type="subcellular location">
    <subcellularLocation>
        <location evidence="1">Cell junction</location>
        <location evidence="1">Gap junction</location>
    </subcellularLocation>
    <subcellularLocation>
        <location evidence="2">Cell membrane</location>
        <topology evidence="2">Multi-pass membrane protein</topology>
    </subcellularLocation>
</comment>
<dbReference type="OrthoDB" id="5813767at2759"/>
<keyword evidence="14" id="KW-1185">Reference proteome</keyword>
<name>A0A368FFI7_ANCCA</name>
<dbReference type="STRING" id="29170.A0A368FFI7"/>
<sequence>MVCGMKFRVSRAVPSTLFLCRVDDDFVDRLHYLYTSTLVLMFAVLVSAKQYGKDP</sequence>
<evidence type="ECO:0000256" key="5">
    <source>
        <dbReference type="ARBA" id="ARBA00022692"/>
    </source>
</evidence>
<evidence type="ECO:0000256" key="1">
    <source>
        <dbReference type="ARBA" id="ARBA00004610"/>
    </source>
</evidence>
<protein>
    <submittedName>
        <fullName evidence="13">Uncharacterized protein</fullName>
    </submittedName>
</protein>
<evidence type="ECO:0000256" key="2">
    <source>
        <dbReference type="ARBA" id="ARBA00004651"/>
    </source>
</evidence>
<evidence type="ECO:0000256" key="7">
    <source>
        <dbReference type="ARBA" id="ARBA00022949"/>
    </source>
</evidence>
<evidence type="ECO:0000256" key="3">
    <source>
        <dbReference type="ARBA" id="ARBA00022448"/>
    </source>
</evidence>
<keyword evidence="3" id="KW-0813">Transport</keyword>
<proteinExistence type="predicted"/>
<keyword evidence="10 12" id="KW-0472">Membrane</keyword>
<evidence type="ECO:0000256" key="10">
    <source>
        <dbReference type="ARBA" id="ARBA00023136"/>
    </source>
</evidence>
<evidence type="ECO:0000313" key="14">
    <source>
        <dbReference type="Proteomes" id="UP000252519"/>
    </source>
</evidence>
<evidence type="ECO:0000256" key="12">
    <source>
        <dbReference type="SAM" id="Phobius"/>
    </source>
</evidence>
<keyword evidence="8 12" id="KW-1133">Transmembrane helix</keyword>
<keyword evidence="9" id="KW-0406">Ion transport</keyword>
<evidence type="ECO:0000256" key="4">
    <source>
        <dbReference type="ARBA" id="ARBA00022475"/>
    </source>
</evidence>
<evidence type="ECO:0000256" key="6">
    <source>
        <dbReference type="ARBA" id="ARBA00022868"/>
    </source>
</evidence>
<dbReference type="Pfam" id="PF00876">
    <property type="entry name" value="Innexin"/>
    <property type="match status" value="1"/>
</dbReference>